<dbReference type="AlphaFoldDB" id="A0A6G1KCL0"/>
<proteinExistence type="predicted"/>
<accession>A0A6G1KCL0</accession>
<evidence type="ECO:0000256" key="1">
    <source>
        <dbReference type="SAM" id="MobiDB-lite"/>
    </source>
</evidence>
<dbReference type="Proteomes" id="UP000799428">
    <property type="component" value="Unassembled WGS sequence"/>
</dbReference>
<dbReference type="Pfam" id="PF11913">
    <property type="entry name" value="DUF3431"/>
    <property type="match status" value="1"/>
</dbReference>
<keyword evidence="4" id="KW-1185">Reference proteome</keyword>
<protein>
    <submittedName>
        <fullName evidence="3">Uncharacterized protein</fullName>
    </submittedName>
</protein>
<keyword evidence="2" id="KW-0732">Signal</keyword>
<feature type="region of interest" description="Disordered" evidence="1">
    <location>
        <begin position="43"/>
        <end position="91"/>
    </location>
</feature>
<evidence type="ECO:0000256" key="2">
    <source>
        <dbReference type="SAM" id="SignalP"/>
    </source>
</evidence>
<feature type="chain" id="PRO_5026081545" evidence="2">
    <location>
        <begin position="26"/>
        <end position="144"/>
    </location>
</feature>
<organism evidence="3 4">
    <name type="scientific">Pleomassaria siparia CBS 279.74</name>
    <dbReference type="NCBI Taxonomy" id="1314801"/>
    <lineage>
        <taxon>Eukaryota</taxon>
        <taxon>Fungi</taxon>
        <taxon>Dikarya</taxon>
        <taxon>Ascomycota</taxon>
        <taxon>Pezizomycotina</taxon>
        <taxon>Dothideomycetes</taxon>
        <taxon>Pleosporomycetidae</taxon>
        <taxon>Pleosporales</taxon>
        <taxon>Pleomassariaceae</taxon>
        <taxon>Pleomassaria</taxon>
    </lineage>
</organism>
<dbReference type="OrthoDB" id="426718at2759"/>
<dbReference type="EMBL" id="MU005769">
    <property type="protein sequence ID" value="KAF2710202.1"/>
    <property type="molecule type" value="Genomic_DNA"/>
</dbReference>
<feature type="compositionally biased region" description="Basic and acidic residues" evidence="1">
    <location>
        <begin position="58"/>
        <end position="73"/>
    </location>
</feature>
<reference evidence="3" key="1">
    <citation type="journal article" date="2020" name="Stud. Mycol.">
        <title>101 Dothideomycetes genomes: a test case for predicting lifestyles and emergence of pathogens.</title>
        <authorList>
            <person name="Haridas S."/>
            <person name="Albert R."/>
            <person name="Binder M."/>
            <person name="Bloem J."/>
            <person name="Labutti K."/>
            <person name="Salamov A."/>
            <person name="Andreopoulos B."/>
            <person name="Baker S."/>
            <person name="Barry K."/>
            <person name="Bills G."/>
            <person name="Bluhm B."/>
            <person name="Cannon C."/>
            <person name="Castanera R."/>
            <person name="Culley D."/>
            <person name="Daum C."/>
            <person name="Ezra D."/>
            <person name="Gonzalez J."/>
            <person name="Henrissat B."/>
            <person name="Kuo A."/>
            <person name="Liang C."/>
            <person name="Lipzen A."/>
            <person name="Lutzoni F."/>
            <person name="Magnuson J."/>
            <person name="Mondo S."/>
            <person name="Nolan M."/>
            <person name="Ohm R."/>
            <person name="Pangilinan J."/>
            <person name="Park H.-J."/>
            <person name="Ramirez L."/>
            <person name="Alfaro M."/>
            <person name="Sun H."/>
            <person name="Tritt A."/>
            <person name="Yoshinaga Y."/>
            <person name="Zwiers L.-H."/>
            <person name="Turgeon B."/>
            <person name="Goodwin S."/>
            <person name="Spatafora J."/>
            <person name="Crous P."/>
            <person name="Grigoriev I."/>
        </authorList>
    </citation>
    <scope>NUCLEOTIDE SEQUENCE</scope>
    <source>
        <strain evidence="3">CBS 279.74</strain>
    </source>
</reference>
<feature type="compositionally biased region" description="Polar residues" evidence="1">
    <location>
        <begin position="47"/>
        <end position="56"/>
    </location>
</feature>
<feature type="signal peptide" evidence="2">
    <location>
        <begin position="1"/>
        <end position="25"/>
    </location>
</feature>
<gene>
    <name evidence="3" type="ORF">K504DRAFT_253751</name>
</gene>
<sequence>MPLHRRFTAKNALIVLLLWLFLALAFHLKDELWDAAPGTVDHITHQDPPTTTTAPNEPSKDVSPEDHMSHGNEPEGSILKGDKGGSGAGKSTAVVVATRGGLEDATWLEEYFPKWEKFIYRVDDKKAKFTVPKNKGRESMVYLT</sequence>
<name>A0A6G1KCL0_9PLEO</name>
<dbReference type="InterPro" id="IPR021838">
    <property type="entry name" value="DUF3431"/>
</dbReference>
<evidence type="ECO:0000313" key="4">
    <source>
        <dbReference type="Proteomes" id="UP000799428"/>
    </source>
</evidence>
<evidence type="ECO:0000313" key="3">
    <source>
        <dbReference type="EMBL" id="KAF2710202.1"/>
    </source>
</evidence>